<proteinExistence type="predicted"/>
<protein>
    <submittedName>
        <fullName evidence="1">Uncharacterized protein</fullName>
    </submittedName>
</protein>
<reference evidence="1 2" key="1">
    <citation type="submission" date="2021-07" db="EMBL/GenBank/DDBJ databases">
        <title>Genome data of Colletotrichum spaethianum.</title>
        <authorList>
            <person name="Utami Y.D."/>
            <person name="Hiruma K."/>
        </authorList>
    </citation>
    <scope>NUCLEOTIDE SEQUENCE [LARGE SCALE GENOMIC DNA]</scope>
    <source>
        <strain evidence="1 2">MAFF 242679</strain>
    </source>
</reference>
<keyword evidence="2" id="KW-1185">Reference proteome</keyword>
<dbReference type="Proteomes" id="UP001055172">
    <property type="component" value="Unassembled WGS sequence"/>
</dbReference>
<comment type="caution">
    <text evidence="1">The sequence shown here is derived from an EMBL/GenBank/DDBJ whole genome shotgun (WGS) entry which is preliminary data.</text>
</comment>
<organism evidence="1 2">
    <name type="scientific">Colletotrichum liriopes</name>
    <dbReference type="NCBI Taxonomy" id="708192"/>
    <lineage>
        <taxon>Eukaryota</taxon>
        <taxon>Fungi</taxon>
        <taxon>Dikarya</taxon>
        <taxon>Ascomycota</taxon>
        <taxon>Pezizomycotina</taxon>
        <taxon>Sordariomycetes</taxon>
        <taxon>Hypocreomycetidae</taxon>
        <taxon>Glomerellales</taxon>
        <taxon>Glomerellaceae</taxon>
        <taxon>Colletotrichum</taxon>
        <taxon>Colletotrichum spaethianum species complex</taxon>
    </lineage>
</organism>
<dbReference type="EMBL" id="BPPX01000007">
    <property type="protein sequence ID" value="GJC81313.1"/>
    <property type="molecule type" value="Genomic_DNA"/>
</dbReference>
<gene>
    <name evidence="1" type="ORF">ColLi_04151</name>
</gene>
<evidence type="ECO:0000313" key="2">
    <source>
        <dbReference type="Proteomes" id="UP001055172"/>
    </source>
</evidence>
<name>A0AA37LRI9_9PEZI</name>
<dbReference type="AlphaFoldDB" id="A0AA37LRI9"/>
<accession>A0AA37LRI9</accession>
<evidence type="ECO:0000313" key="1">
    <source>
        <dbReference type="EMBL" id="GJC81313.1"/>
    </source>
</evidence>
<sequence length="60" mass="7029">MYPAKAIVHDENDGQSLRDLEKWLGIRTIPCLLVDTPAWAWSFLATLEAHRDRLKIRHEM</sequence>